<keyword evidence="5" id="KW-0408">Iron</keyword>
<keyword evidence="5" id="KW-0349">Heme</keyword>
<protein>
    <submittedName>
        <fullName evidence="6">Uncharacterized protein</fullName>
    </submittedName>
</protein>
<sequence>MIEASKKAVDTVLKRKPVTSKSSIPIGRRLPEKINFRQEAREVLERISPRIPVIGTKLCNYNKQIKCDFNSKYRTADGTCNNKKNAIWGRSLTPFERFLFPMYEDGINSPRTLDVNGSPLPESRKISTEIHQKSSPSSWDKLAHFAMEYGQFVSHDIMMNALSKGRYMSNLDCCSTKIRSPRRNCFPISIPKNDPFFGQPHIRRTCMNFVRSLSTPGLDCKLGVRQQMNQVTHYLDGSAVYGSKKSVMDSLRLKTDGLLKSSEGGKLLPKDMSRTPTCRLPTSNSRIKCFKAGDVRVNQQPALISLHTIWMREHNRVAKLLKASNPGWNDEKLFQEARKIVGAEIQHVTYNEYLKKILGPDIMNRFDLNPRTSGYFTGYTEKAKPMIRNSFMAAAYRFGHSMIDRKFAFHPPTSPNFNSDLRNVMLRPDWIYRNNGVSSVTRGLYETNSQKVDRLMTWEVTRHLFESSAGTGMDLAATNIQRGRDHGIASYNMWRNVCGLPVVNNFNVGVPGGLNDHDATTAAKFKTLYASVDDIDLFTGGVSEINLPGAKVGPTFACLVGIQFKALKYGDRFFYESNTDVKIPLNLLEEIRKTSMAKIICDNTDISQIPPDVFLKSSSSNSEVPCSSLPGVSLCINGGWSSWKRRGCMETRRCTNPSPSKCGKICNGPSFRTVENRQCRINIFDDILARPPVTLGPKPIRDIRIGGPVLPKPILLSI</sequence>
<keyword evidence="2" id="KW-0964">Secreted</keyword>
<proteinExistence type="predicted"/>
<dbReference type="FunFam" id="1.10.640.10:FF:000003">
    <property type="entry name" value="chorion peroxidase"/>
    <property type="match status" value="1"/>
</dbReference>
<reference evidence="6" key="1">
    <citation type="submission" date="2019-08" db="EMBL/GenBank/DDBJ databases">
        <title>The improved chromosome-level genome for the pearl oyster Pinctada fucata martensii using PacBio sequencing and Hi-C.</title>
        <authorList>
            <person name="Zheng Z."/>
        </authorList>
    </citation>
    <scope>NUCLEOTIDE SEQUENCE</scope>
    <source>
        <strain evidence="6">ZZ-2019</strain>
        <tissue evidence="6">Adductor muscle</tissue>
    </source>
</reference>
<dbReference type="AlphaFoldDB" id="A0AA88XZ75"/>
<dbReference type="GO" id="GO:0005576">
    <property type="term" value="C:extracellular region"/>
    <property type="evidence" value="ECO:0007669"/>
    <property type="project" value="UniProtKB-SubCell"/>
</dbReference>
<dbReference type="PANTHER" id="PTHR11475">
    <property type="entry name" value="OXIDASE/PEROXIDASE"/>
    <property type="match status" value="1"/>
</dbReference>
<dbReference type="PANTHER" id="PTHR11475:SF4">
    <property type="entry name" value="CHORION PEROXIDASE"/>
    <property type="match status" value="1"/>
</dbReference>
<dbReference type="CDD" id="cd09823">
    <property type="entry name" value="peroxinectin_like"/>
    <property type="match status" value="1"/>
</dbReference>
<dbReference type="Gene3D" id="1.10.640.10">
    <property type="entry name" value="Haem peroxidase domain superfamily, animal type"/>
    <property type="match status" value="1"/>
</dbReference>
<feature type="binding site" description="axial binding residue" evidence="5">
    <location>
        <position position="400"/>
    </location>
    <ligand>
        <name>heme b</name>
        <dbReference type="ChEBI" id="CHEBI:60344"/>
    </ligand>
    <ligandPart>
        <name>Fe</name>
        <dbReference type="ChEBI" id="CHEBI:18248"/>
    </ligandPart>
</feature>
<evidence type="ECO:0000256" key="4">
    <source>
        <dbReference type="ARBA" id="ARBA00023180"/>
    </source>
</evidence>
<evidence type="ECO:0000313" key="7">
    <source>
        <dbReference type="Proteomes" id="UP001186944"/>
    </source>
</evidence>
<evidence type="ECO:0000313" key="6">
    <source>
        <dbReference type="EMBL" id="KAK3094643.1"/>
    </source>
</evidence>
<dbReference type="GO" id="GO:0006979">
    <property type="term" value="P:response to oxidative stress"/>
    <property type="evidence" value="ECO:0007669"/>
    <property type="project" value="InterPro"/>
</dbReference>
<dbReference type="PROSITE" id="PS50292">
    <property type="entry name" value="PEROXIDASE_3"/>
    <property type="match status" value="1"/>
</dbReference>
<dbReference type="GO" id="GO:0046872">
    <property type="term" value="F:metal ion binding"/>
    <property type="evidence" value="ECO:0007669"/>
    <property type="project" value="UniProtKB-KW"/>
</dbReference>
<keyword evidence="7" id="KW-1185">Reference proteome</keyword>
<accession>A0AA88XZ75</accession>
<dbReference type="GO" id="GO:0004601">
    <property type="term" value="F:peroxidase activity"/>
    <property type="evidence" value="ECO:0007669"/>
    <property type="project" value="InterPro"/>
</dbReference>
<comment type="caution">
    <text evidence="6">The sequence shown here is derived from an EMBL/GenBank/DDBJ whole genome shotgun (WGS) entry which is preliminary data.</text>
</comment>
<evidence type="ECO:0000256" key="1">
    <source>
        <dbReference type="ARBA" id="ARBA00004613"/>
    </source>
</evidence>
<name>A0AA88XZ75_PINIB</name>
<dbReference type="EMBL" id="VSWD01000008">
    <property type="protein sequence ID" value="KAK3094643.1"/>
    <property type="molecule type" value="Genomic_DNA"/>
</dbReference>
<evidence type="ECO:0000256" key="3">
    <source>
        <dbReference type="ARBA" id="ARBA00022729"/>
    </source>
</evidence>
<keyword evidence="4" id="KW-0325">Glycoprotein</keyword>
<dbReference type="SUPFAM" id="SSF48113">
    <property type="entry name" value="Heme-dependent peroxidases"/>
    <property type="match status" value="1"/>
</dbReference>
<evidence type="ECO:0000256" key="2">
    <source>
        <dbReference type="ARBA" id="ARBA00022525"/>
    </source>
</evidence>
<organism evidence="6 7">
    <name type="scientific">Pinctada imbricata</name>
    <name type="common">Atlantic pearl-oyster</name>
    <name type="synonym">Pinctada martensii</name>
    <dbReference type="NCBI Taxonomy" id="66713"/>
    <lineage>
        <taxon>Eukaryota</taxon>
        <taxon>Metazoa</taxon>
        <taxon>Spiralia</taxon>
        <taxon>Lophotrochozoa</taxon>
        <taxon>Mollusca</taxon>
        <taxon>Bivalvia</taxon>
        <taxon>Autobranchia</taxon>
        <taxon>Pteriomorphia</taxon>
        <taxon>Pterioida</taxon>
        <taxon>Pterioidea</taxon>
        <taxon>Pteriidae</taxon>
        <taxon>Pinctada</taxon>
    </lineage>
</organism>
<dbReference type="InterPro" id="IPR019791">
    <property type="entry name" value="Haem_peroxidase_animal"/>
</dbReference>
<dbReference type="InterPro" id="IPR037120">
    <property type="entry name" value="Haem_peroxidase_sf_animal"/>
</dbReference>
<dbReference type="InterPro" id="IPR010255">
    <property type="entry name" value="Haem_peroxidase_sf"/>
</dbReference>
<evidence type="ECO:0000256" key="5">
    <source>
        <dbReference type="PIRSR" id="PIRSR619791-2"/>
    </source>
</evidence>
<keyword evidence="3" id="KW-0732">Signal</keyword>
<dbReference type="GO" id="GO:0020037">
    <property type="term" value="F:heme binding"/>
    <property type="evidence" value="ECO:0007669"/>
    <property type="project" value="InterPro"/>
</dbReference>
<dbReference type="Proteomes" id="UP001186944">
    <property type="component" value="Unassembled WGS sequence"/>
</dbReference>
<dbReference type="Pfam" id="PF03098">
    <property type="entry name" value="An_peroxidase"/>
    <property type="match status" value="1"/>
</dbReference>
<keyword evidence="5" id="KW-0479">Metal-binding</keyword>
<gene>
    <name evidence="6" type="ORF">FSP39_004362</name>
</gene>
<comment type="subcellular location">
    <subcellularLocation>
        <location evidence="1">Secreted</location>
    </subcellularLocation>
</comment>
<dbReference type="PRINTS" id="PR00457">
    <property type="entry name" value="ANPEROXIDASE"/>
</dbReference>